<dbReference type="Pfam" id="PF13377">
    <property type="entry name" value="Peripla_BP_3"/>
    <property type="match status" value="1"/>
</dbReference>
<name>A0A9D2LZ72_9FIRM</name>
<dbReference type="CDD" id="cd06277">
    <property type="entry name" value="PBP1_LacI-like"/>
    <property type="match status" value="1"/>
</dbReference>
<organism evidence="6 7">
    <name type="scientific">Candidatus Acutalibacter ornithocaccae</name>
    <dbReference type="NCBI Taxonomy" id="2838416"/>
    <lineage>
        <taxon>Bacteria</taxon>
        <taxon>Bacillati</taxon>
        <taxon>Bacillota</taxon>
        <taxon>Clostridia</taxon>
        <taxon>Eubacteriales</taxon>
        <taxon>Acutalibacteraceae</taxon>
        <taxon>Acutalibacter</taxon>
    </lineage>
</organism>
<dbReference type="Gene3D" id="1.10.260.40">
    <property type="entry name" value="lambda repressor-like DNA-binding domains"/>
    <property type="match status" value="1"/>
</dbReference>
<evidence type="ECO:0000256" key="2">
    <source>
        <dbReference type="ARBA" id="ARBA00023125"/>
    </source>
</evidence>
<evidence type="ECO:0000256" key="1">
    <source>
        <dbReference type="ARBA" id="ARBA00023015"/>
    </source>
</evidence>
<evidence type="ECO:0000313" key="7">
    <source>
        <dbReference type="Proteomes" id="UP000824214"/>
    </source>
</evidence>
<evidence type="ECO:0000259" key="4">
    <source>
        <dbReference type="PROSITE" id="PS50206"/>
    </source>
</evidence>
<gene>
    <name evidence="6" type="ORF">H9942_07690</name>
</gene>
<dbReference type="InterPro" id="IPR000843">
    <property type="entry name" value="HTH_LacI"/>
</dbReference>
<comment type="caution">
    <text evidence="6">The sequence shown here is derived from an EMBL/GenBank/DDBJ whole genome shotgun (WGS) entry which is preliminary data.</text>
</comment>
<dbReference type="InterPro" id="IPR028082">
    <property type="entry name" value="Peripla_BP_I"/>
</dbReference>
<dbReference type="InterPro" id="IPR001763">
    <property type="entry name" value="Rhodanese-like_dom"/>
</dbReference>
<dbReference type="SUPFAM" id="SSF47413">
    <property type="entry name" value="lambda repressor-like DNA-binding domains"/>
    <property type="match status" value="1"/>
</dbReference>
<dbReference type="PROSITE" id="PS50206">
    <property type="entry name" value="RHODANESE_3"/>
    <property type="match status" value="1"/>
</dbReference>
<keyword evidence="1" id="KW-0805">Transcription regulation</keyword>
<dbReference type="InterPro" id="IPR046335">
    <property type="entry name" value="LacI/GalR-like_sensor"/>
</dbReference>
<dbReference type="PANTHER" id="PTHR30146:SF109">
    <property type="entry name" value="HTH-TYPE TRANSCRIPTIONAL REGULATOR GALS"/>
    <property type="match status" value="1"/>
</dbReference>
<reference evidence="6" key="2">
    <citation type="submission" date="2021-04" db="EMBL/GenBank/DDBJ databases">
        <authorList>
            <person name="Gilroy R."/>
        </authorList>
    </citation>
    <scope>NUCLEOTIDE SEQUENCE</scope>
    <source>
        <strain evidence="6">ChiBcolR8-3208</strain>
    </source>
</reference>
<dbReference type="GO" id="GO:0003700">
    <property type="term" value="F:DNA-binding transcription factor activity"/>
    <property type="evidence" value="ECO:0007669"/>
    <property type="project" value="TreeGrafter"/>
</dbReference>
<keyword evidence="3" id="KW-0804">Transcription</keyword>
<proteinExistence type="predicted"/>
<dbReference type="Gene3D" id="3.40.50.2300">
    <property type="match status" value="2"/>
</dbReference>
<dbReference type="Proteomes" id="UP000824214">
    <property type="component" value="Unassembled WGS sequence"/>
</dbReference>
<protein>
    <submittedName>
        <fullName evidence="6">Substrate-binding domain-containing protein</fullName>
    </submittedName>
</protein>
<sequence>MKANIKKISELTGFSPATVSNALNNKRGVNKETAEKIRQTAREIGYLAEWHVSSIKLVMYRASGAIVNDSPFFSSLVAGVEAEARNFGFDTLVCNLYQHAADYDSQVEELVNDPSSALLILATELDSQEASRFQEALAPVVMLDNWYEDLNFNAVLIDNTDAASAAVRYLIEKGHRKIGHLKGSYGIKNFYYREEGYIRTLRESGLECDPEHTFLLTPSMEGACADMEALLQREPDLPTAFFADNDMIALGAIRALKQNGYNVPGDVSVVGFDDLPFCAISSPPLTTIKVYNREMGSAAVRRLMELVKYGDSYCTKVQVRSSFVERDSVRDLNGASQEA</sequence>
<dbReference type="PANTHER" id="PTHR30146">
    <property type="entry name" value="LACI-RELATED TRANSCRIPTIONAL REPRESSOR"/>
    <property type="match status" value="1"/>
</dbReference>
<dbReference type="SMART" id="SM00354">
    <property type="entry name" value="HTH_LACI"/>
    <property type="match status" value="1"/>
</dbReference>
<dbReference type="PROSITE" id="PS50932">
    <property type="entry name" value="HTH_LACI_2"/>
    <property type="match status" value="1"/>
</dbReference>
<evidence type="ECO:0000313" key="6">
    <source>
        <dbReference type="EMBL" id="HJB37933.1"/>
    </source>
</evidence>
<reference evidence="6" key="1">
    <citation type="journal article" date="2021" name="PeerJ">
        <title>Extensive microbial diversity within the chicken gut microbiome revealed by metagenomics and culture.</title>
        <authorList>
            <person name="Gilroy R."/>
            <person name="Ravi A."/>
            <person name="Getino M."/>
            <person name="Pursley I."/>
            <person name="Horton D.L."/>
            <person name="Alikhan N.F."/>
            <person name="Baker D."/>
            <person name="Gharbi K."/>
            <person name="Hall N."/>
            <person name="Watson M."/>
            <person name="Adriaenssens E.M."/>
            <person name="Foster-Nyarko E."/>
            <person name="Jarju S."/>
            <person name="Secka A."/>
            <person name="Antonio M."/>
            <person name="Oren A."/>
            <person name="Chaudhuri R.R."/>
            <person name="La Ragione R."/>
            <person name="Hildebrand F."/>
            <person name="Pallen M.J."/>
        </authorList>
    </citation>
    <scope>NUCLEOTIDE SEQUENCE</scope>
    <source>
        <strain evidence="6">ChiBcolR8-3208</strain>
    </source>
</reference>
<dbReference type="SUPFAM" id="SSF53822">
    <property type="entry name" value="Periplasmic binding protein-like I"/>
    <property type="match status" value="1"/>
</dbReference>
<dbReference type="AlphaFoldDB" id="A0A9D2LZ72"/>
<evidence type="ECO:0000259" key="5">
    <source>
        <dbReference type="PROSITE" id="PS50932"/>
    </source>
</evidence>
<evidence type="ECO:0000256" key="3">
    <source>
        <dbReference type="ARBA" id="ARBA00023163"/>
    </source>
</evidence>
<dbReference type="GO" id="GO:0000976">
    <property type="term" value="F:transcription cis-regulatory region binding"/>
    <property type="evidence" value="ECO:0007669"/>
    <property type="project" value="TreeGrafter"/>
</dbReference>
<accession>A0A9D2LZ72</accession>
<feature type="domain" description="HTH lacI-type" evidence="5">
    <location>
        <begin position="3"/>
        <end position="46"/>
    </location>
</feature>
<keyword evidence="2" id="KW-0238">DNA-binding</keyword>
<dbReference type="EMBL" id="DWXZ01000163">
    <property type="protein sequence ID" value="HJB37933.1"/>
    <property type="molecule type" value="Genomic_DNA"/>
</dbReference>
<feature type="domain" description="Rhodanese" evidence="4">
    <location>
        <begin position="163"/>
        <end position="196"/>
    </location>
</feature>
<dbReference type="InterPro" id="IPR010982">
    <property type="entry name" value="Lambda_DNA-bd_dom_sf"/>
</dbReference>
<dbReference type="Pfam" id="PF00356">
    <property type="entry name" value="LacI"/>
    <property type="match status" value="1"/>
</dbReference>
<dbReference type="CDD" id="cd01392">
    <property type="entry name" value="HTH_LacI"/>
    <property type="match status" value="1"/>
</dbReference>